<accession>X1I5E4</accession>
<dbReference type="EMBL" id="BARU01041619">
    <property type="protein sequence ID" value="GAH76932.1"/>
    <property type="molecule type" value="Genomic_DNA"/>
</dbReference>
<sequence length="58" mass="5830">MVGGELVNQLSGVEGAGGKLKVALEGEEAVDGLAAGYGIQIPSPSQRHLAIGEKLKVS</sequence>
<dbReference type="AlphaFoldDB" id="X1I5E4"/>
<gene>
    <name evidence="1" type="ORF">S03H2_64126</name>
</gene>
<reference evidence="1" key="1">
    <citation type="journal article" date="2014" name="Front. Microbiol.">
        <title>High frequency of phylogenetically diverse reductive dehalogenase-homologous genes in deep subseafloor sedimentary metagenomes.</title>
        <authorList>
            <person name="Kawai M."/>
            <person name="Futagami T."/>
            <person name="Toyoda A."/>
            <person name="Takaki Y."/>
            <person name="Nishi S."/>
            <person name="Hori S."/>
            <person name="Arai W."/>
            <person name="Tsubouchi T."/>
            <person name="Morono Y."/>
            <person name="Uchiyama I."/>
            <person name="Ito T."/>
            <person name="Fujiyama A."/>
            <person name="Inagaki F."/>
            <person name="Takami H."/>
        </authorList>
    </citation>
    <scope>NUCLEOTIDE SEQUENCE</scope>
    <source>
        <strain evidence="1">Expedition CK06-06</strain>
    </source>
</reference>
<organism evidence="1">
    <name type="scientific">marine sediment metagenome</name>
    <dbReference type="NCBI Taxonomy" id="412755"/>
    <lineage>
        <taxon>unclassified sequences</taxon>
        <taxon>metagenomes</taxon>
        <taxon>ecological metagenomes</taxon>
    </lineage>
</organism>
<comment type="caution">
    <text evidence="1">The sequence shown here is derived from an EMBL/GenBank/DDBJ whole genome shotgun (WGS) entry which is preliminary data.</text>
</comment>
<protein>
    <submittedName>
        <fullName evidence="1">Uncharacterized protein</fullName>
    </submittedName>
</protein>
<proteinExistence type="predicted"/>
<evidence type="ECO:0000313" key="1">
    <source>
        <dbReference type="EMBL" id="GAH76932.1"/>
    </source>
</evidence>
<name>X1I5E4_9ZZZZ</name>